<dbReference type="PANTHER" id="PTHR46230:SF7">
    <property type="entry name" value="BOLA-LIKE PROTEIN 1"/>
    <property type="match status" value="1"/>
</dbReference>
<dbReference type="PANTHER" id="PTHR46230">
    <property type="match status" value="1"/>
</dbReference>
<dbReference type="InterPro" id="IPR036065">
    <property type="entry name" value="BolA-like_sf"/>
</dbReference>
<comment type="caution">
    <text evidence="2">The sequence shown here is derived from an EMBL/GenBank/DDBJ whole genome shotgun (WGS) entry which is preliminary data.</text>
</comment>
<proteinExistence type="inferred from homology"/>
<dbReference type="GO" id="GO:0016226">
    <property type="term" value="P:iron-sulfur cluster assembly"/>
    <property type="evidence" value="ECO:0007669"/>
    <property type="project" value="TreeGrafter"/>
</dbReference>
<dbReference type="AlphaFoldDB" id="A0A433Q512"/>
<dbReference type="SUPFAM" id="SSF82657">
    <property type="entry name" value="BolA-like"/>
    <property type="match status" value="1"/>
</dbReference>
<organism evidence="2 3">
    <name type="scientific">Jimgerdemannia flammicorona</name>
    <dbReference type="NCBI Taxonomy" id="994334"/>
    <lineage>
        <taxon>Eukaryota</taxon>
        <taxon>Fungi</taxon>
        <taxon>Fungi incertae sedis</taxon>
        <taxon>Mucoromycota</taxon>
        <taxon>Mucoromycotina</taxon>
        <taxon>Endogonomycetes</taxon>
        <taxon>Endogonales</taxon>
        <taxon>Endogonaceae</taxon>
        <taxon>Jimgerdemannia</taxon>
    </lineage>
</organism>
<reference evidence="2 3" key="1">
    <citation type="journal article" date="2018" name="New Phytol.">
        <title>Phylogenomics of Endogonaceae and evolution of mycorrhizas within Mucoromycota.</title>
        <authorList>
            <person name="Chang Y."/>
            <person name="Desiro A."/>
            <person name="Na H."/>
            <person name="Sandor L."/>
            <person name="Lipzen A."/>
            <person name="Clum A."/>
            <person name="Barry K."/>
            <person name="Grigoriev I.V."/>
            <person name="Martin F.M."/>
            <person name="Stajich J.E."/>
            <person name="Smith M.E."/>
            <person name="Bonito G."/>
            <person name="Spatafora J.W."/>
        </authorList>
    </citation>
    <scope>NUCLEOTIDE SEQUENCE [LARGE SCALE GENOMIC DNA]</scope>
    <source>
        <strain evidence="2 3">AD002</strain>
    </source>
</reference>
<sequence length="97" mass="10569">MLARSFTRRTFSSTAAFLNPPLMEHHGPVYSAIHTKLTTALEPTTLEIVNESHLHAGHAAMQGVSSTETHFRTTCSAIVPSINCSRLSSTLGCMRSR</sequence>
<dbReference type="Gene3D" id="3.30.300.90">
    <property type="entry name" value="BolA-like"/>
    <property type="match status" value="1"/>
</dbReference>
<name>A0A433Q512_9FUNG</name>
<accession>A0A433Q512</accession>
<dbReference type="EMBL" id="RBNJ01014729">
    <property type="protein sequence ID" value="RUS24855.1"/>
    <property type="molecule type" value="Genomic_DNA"/>
</dbReference>
<comment type="similarity">
    <text evidence="1">Belongs to the BolA/IbaG family.</text>
</comment>
<evidence type="ECO:0000313" key="2">
    <source>
        <dbReference type="EMBL" id="RUS24855.1"/>
    </source>
</evidence>
<dbReference type="InterPro" id="IPR002634">
    <property type="entry name" value="BolA"/>
</dbReference>
<evidence type="ECO:0000313" key="3">
    <source>
        <dbReference type="Proteomes" id="UP000274822"/>
    </source>
</evidence>
<protein>
    <submittedName>
        <fullName evidence="2">Uncharacterized protein</fullName>
    </submittedName>
</protein>
<gene>
    <name evidence="2" type="ORF">BC938DRAFT_472988</name>
</gene>
<dbReference type="Proteomes" id="UP000274822">
    <property type="component" value="Unassembled WGS sequence"/>
</dbReference>
<dbReference type="Pfam" id="PF01722">
    <property type="entry name" value="BolA"/>
    <property type="match status" value="1"/>
</dbReference>
<evidence type="ECO:0000256" key="1">
    <source>
        <dbReference type="RuleBase" id="RU003860"/>
    </source>
</evidence>
<keyword evidence="3" id="KW-1185">Reference proteome</keyword>